<proteinExistence type="predicted"/>
<gene>
    <name evidence="1" type="ORF">BU25DRAFT_457296</name>
</gene>
<protein>
    <submittedName>
        <fullName evidence="1">Uncharacterized protein</fullName>
    </submittedName>
</protein>
<organism evidence="1 2">
    <name type="scientific">Macroventuria anomochaeta</name>
    <dbReference type="NCBI Taxonomy" id="301207"/>
    <lineage>
        <taxon>Eukaryota</taxon>
        <taxon>Fungi</taxon>
        <taxon>Dikarya</taxon>
        <taxon>Ascomycota</taxon>
        <taxon>Pezizomycotina</taxon>
        <taxon>Dothideomycetes</taxon>
        <taxon>Pleosporomycetidae</taxon>
        <taxon>Pleosporales</taxon>
        <taxon>Pleosporineae</taxon>
        <taxon>Didymellaceae</taxon>
        <taxon>Macroventuria</taxon>
    </lineage>
</organism>
<evidence type="ECO:0000313" key="1">
    <source>
        <dbReference type="EMBL" id="KAF2629042.1"/>
    </source>
</evidence>
<reference evidence="1" key="1">
    <citation type="journal article" date="2020" name="Stud. Mycol.">
        <title>101 Dothideomycetes genomes: a test case for predicting lifestyles and emergence of pathogens.</title>
        <authorList>
            <person name="Haridas S."/>
            <person name="Albert R."/>
            <person name="Binder M."/>
            <person name="Bloem J."/>
            <person name="Labutti K."/>
            <person name="Salamov A."/>
            <person name="Andreopoulos B."/>
            <person name="Baker S."/>
            <person name="Barry K."/>
            <person name="Bills G."/>
            <person name="Bluhm B."/>
            <person name="Cannon C."/>
            <person name="Castanera R."/>
            <person name="Culley D."/>
            <person name="Daum C."/>
            <person name="Ezra D."/>
            <person name="Gonzalez J."/>
            <person name="Henrissat B."/>
            <person name="Kuo A."/>
            <person name="Liang C."/>
            <person name="Lipzen A."/>
            <person name="Lutzoni F."/>
            <person name="Magnuson J."/>
            <person name="Mondo S."/>
            <person name="Nolan M."/>
            <person name="Ohm R."/>
            <person name="Pangilinan J."/>
            <person name="Park H.-J."/>
            <person name="Ramirez L."/>
            <person name="Alfaro M."/>
            <person name="Sun H."/>
            <person name="Tritt A."/>
            <person name="Yoshinaga Y."/>
            <person name="Zwiers L.-H."/>
            <person name="Turgeon B."/>
            <person name="Goodwin S."/>
            <person name="Spatafora J."/>
            <person name="Crous P."/>
            <person name="Grigoriev I."/>
        </authorList>
    </citation>
    <scope>NUCLEOTIDE SEQUENCE</scope>
    <source>
        <strain evidence="1">CBS 525.71</strain>
    </source>
</reference>
<evidence type="ECO:0000313" key="2">
    <source>
        <dbReference type="Proteomes" id="UP000799754"/>
    </source>
</evidence>
<keyword evidence="2" id="KW-1185">Reference proteome</keyword>
<dbReference type="EMBL" id="MU006711">
    <property type="protein sequence ID" value="KAF2629042.1"/>
    <property type="molecule type" value="Genomic_DNA"/>
</dbReference>
<dbReference type="Proteomes" id="UP000799754">
    <property type="component" value="Unassembled WGS sequence"/>
</dbReference>
<accession>A0ACB6S4Y8</accession>
<comment type="caution">
    <text evidence="1">The sequence shown here is derived from an EMBL/GenBank/DDBJ whole genome shotgun (WGS) entry which is preliminary data.</text>
</comment>
<name>A0ACB6S4Y8_9PLEO</name>
<sequence>MACYQLRRPSPIQVLATRAKRQEAGLGAVGPGSEEEGTEGLESPDSPGSSPSTTGAPSPGDSSDSDDDEPPSPEESSTATISSQASPTSTSTSNPSSLSFTSSSRSTFTASSQLSTQTASSTLSQTSSTLTSTPSPAFTQTSTSRDIGDVAPPPQVTNTSTAAVTSAQPTPTASSAPPISQNSTSPQVFSSKIARPTQPATTTTSVLPPPPLDSTGNPVSENDPPRRTRPEPTLMSKGAEAAAITLSTIGAIALVVGILFYCKRRRRRRNEKLEAELERDAANYAALRAPEIAHITSTIAPFASSGPHMTQSSDRSNTLFGPGSYSRPETVSTRDGSRIPMPQPTPNPFADPPLNKAYDVLAGRPRSTTLTDRGSWIKNPFKDPESERFDPFGELQAKARRERVKQVELARREAELERQFEEKEKMGLILPEKAMDRKGSGITLEGLGVLDRSGGGAYR</sequence>